<gene>
    <name evidence="2" type="ORF">SAMN05192546_11081</name>
</gene>
<feature type="signal peptide" evidence="1">
    <location>
        <begin position="1"/>
        <end position="27"/>
    </location>
</feature>
<feature type="chain" id="PRO_5011782425" description="Polar amino acid transport system substrate-binding protein" evidence="1">
    <location>
        <begin position="28"/>
        <end position="83"/>
    </location>
</feature>
<evidence type="ECO:0000313" key="3">
    <source>
        <dbReference type="Proteomes" id="UP000199230"/>
    </source>
</evidence>
<dbReference type="Proteomes" id="UP000199230">
    <property type="component" value="Unassembled WGS sequence"/>
</dbReference>
<proteinExistence type="predicted"/>
<protein>
    <recommendedName>
        <fullName evidence="4">Polar amino acid transport system substrate-binding protein</fullName>
    </recommendedName>
</protein>
<dbReference type="STRING" id="159292.SAMN05192546_11081"/>
<organism evidence="2 3">
    <name type="scientific">Tindallia californiensis</name>
    <dbReference type="NCBI Taxonomy" id="159292"/>
    <lineage>
        <taxon>Bacteria</taxon>
        <taxon>Bacillati</taxon>
        <taxon>Bacillota</taxon>
        <taxon>Clostridia</taxon>
        <taxon>Peptostreptococcales</taxon>
        <taxon>Tindalliaceae</taxon>
        <taxon>Tindallia</taxon>
    </lineage>
</organism>
<evidence type="ECO:0000313" key="2">
    <source>
        <dbReference type="EMBL" id="SDZ16110.1"/>
    </source>
</evidence>
<dbReference type="AlphaFoldDB" id="A0A1H3QRZ0"/>
<keyword evidence="3" id="KW-1185">Reference proteome</keyword>
<accession>A0A1H3QRZ0</accession>
<keyword evidence="1" id="KW-0732">Signal</keyword>
<dbReference type="PROSITE" id="PS51257">
    <property type="entry name" value="PROKAR_LIPOPROTEIN"/>
    <property type="match status" value="1"/>
</dbReference>
<dbReference type="RefSeq" id="WP_093315158.1">
    <property type="nucleotide sequence ID" value="NZ_FNPV01000010.1"/>
</dbReference>
<dbReference type="EMBL" id="FNPV01000010">
    <property type="protein sequence ID" value="SDZ16110.1"/>
    <property type="molecule type" value="Genomic_DNA"/>
</dbReference>
<name>A0A1H3QRZ0_9FIRM</name>
<reference evidence="2 3" key="1">
    <citation type="submission" date="2016-10" db="EMBL/GenBank/DDBJ databases">
        <authorList>
            <person name="de Groot N.N."/>
        </authorList>
    </citation>
    <scope>NUCLEOTIDE SEQUENCE [LARGE SCALE GENOMIC DNA]</scope>
    <source>
        <strain evidence="2 3">APO</strain>
    </source>
</reference>
<sequence length="83" mass="9530">MLRKSAFMIVFLSVMVILFLGCNNAQHEPSPEKVSDKKLPKHHRPTFHLITADLPPFCIEATNSGILVDLAREVAKKQKWIFW</sequence>
<evidence type="ECO:0008006" key="4">
    <source>
        <dbReference type="Google" id="ProtNLM"/>
    </source>
</evidence>
<evidence type="ECO:0000256" key="1">
    <source>
        <dbReference type="SAM" id="SignalP"/>
    </source>
</evidence>